<evidence type="ECO:0000313" key="2">
    <source>
        <dbReference type="EMBL" id="CBW26628.1"/>
    </source>
</evidence>
<dbReference type="PANTHER" id="PTHR31901:SF9">
    <property type="entry name" value="GH3 DOMAIN-CONTAINING PROTEIN"/>
    <property type="match status" value="1"/>
</dbReference>
<protein>
    <recommendedName>
        <fullName evidence="1">GH3 middle domain-containing protein</fullName>
    </recommendedName>
</protein>
<organism evidence="2 3">
    <name type="scientific">Halobacteriovorax marinus (strain ATCC BAA-682 / DSM 15412 / SJ)</name>
    <name type="common">Bacteriovorax marinus</name>
    <dbReference type="NCBI Taxonomy" id="862908"/>
    <lineage>
        <taxon>Bacteria</taxon>
        <taxon>Pseudomonadati</taxon>
        <taxon>Bdellovibrionota</taxon>
        <taxon>Bacteriovoracia</taxon>
        <taxon>Bacteriovoracales</taxon>
        <taxon>Halobacteriovoraceae</taxon>
        <taxon>Halobacteriovorax</taxon>
    </lineage>
</organism>
<dbReference type="InterPro" id="IPR055377">
    <property type="entry name" value="GH3_M"/>
</dbReference>
<dbReference type="InterPro" id="IPR004993">
    <property type="entry name" value="GH3"/>
</dbReference>
<dbReference type="Pfam" id="PF03321">
    <property type="entry name" value="GH3"/>
    <property type="match status" value="1"/>
</dbReference>
<feature type="domain" description="GH3 middle" evidence="1">
    <location>
        <begin position="310"/>
        <end position="373"/>
    </location>
</feature>
<dbReference type="RefSeq" id="WP_014244409.1">
    <property type="nucleotide sequence ID" value="NC_016620.1"/>
</dbReference>
<dbReference type="KEGG" id="bmx:BMS_1805"/>
<keyword evidence="3" id="KW-1185">Reference proteome</keyword>
<dbReference type="AlphaFoldDB" id="E1X1W8"/>
<dbReference type="Pfam" id="PF23571">
    <property type="entry name" value="GH3_M"/>
    <property type="match status" value="1"/>
</dbReference>
<dbReference type="STRING" id="862908.BMS_1805"/>
<evidence type="ECO:0000259" key="1">
    <source>
        <dbReference type="Pfam" id="PF23571"/>
    </source>
</evidence>
<dbReference type="EMBL" id="FQ312005">
    <property type="protein sequence ID" value="CBW26628.1"/>
    <property type="molecule type" value="Genomic_DNA"/>
</dbReference>
<accession>E1X1W8</accession>
<dbReference type="PATRIC" id="fig|862908.3.peg.1712"/>
<reference evidence="3" key="1">
    <citation type="journal article" date="2013" name="ISME J.">
        <title>A small predatory core genome in the divergent marine Bacteriovorax marinus SJ and the terrestrial Bdellovibrio bacteriovorus.</title>
        <authorList>
            <person name="Crossman L.C."/>
            <person name="Chen H."/>
            <person name="Cerdeno-Tarraga A.M."/>
            <person name="Brooks K."/>
            <person name="Quail M.A."/>
            <person name="Pineiro S.A."/>
            <person name="Hobley L."/>
            <person name="Sockett R.E."/>
            <person name="Bentley S.D."/>
            <person name="Parkhill J."/>
            <person name="Williams H.N."/>
            <person name="Stine O.C."/>
        </authorList>
    </citation>
    <scope>NUCLEOTIDE SEQUENCE [LARGE SCALE GENOMIC DNA]</scope>
    <source>
        <strain evidence="3">ATCC BAA-682 / DSM 15412 / SJ</strain>
    </source>
</reference>
<sequence length="496" mass="58010">MIRSFLSSLFQYLYILLFSSKYENFLKSLKNPKETQLNTLEDILEIYNHSPISKDCKVKTLEEFKALPIRDYNEMESEIKNNLLYPRPFTKFEKTSGSSGKNKMIPYPESLLRSFRNLFIIWSIDILKNIKFKTLVFYFSISPQFKESPDDGAMSTDREYLGAFLSTIGHSFFIEIPNLERVKDSLEFKMLLSLHLISNRKLEIISIWSPSFMTELWSFILENQDEISRALSKGKYESWSFTPIQLKEFSPKSCFPSLKFISTWGSQNAIYHYDKLKTIFKDITIQKKGLLATEAPITIPIFEAKGFTPLLNEVFMEFRTKEGHVFNLWEIEKGEVYEIIISQKGGLYRYCLKDLVIVTHFYKKTPCIDFYGRRDALSDLVGEKLHELDIRDAFKGTSAQFAIPDQRDSRYIIISEEILTQTELQRIEKRLRENYHYNNARELDQLKPLKSISIQNGEKKLSEYMENIRGIKKGDQKLGQLLYRESDGKLLAALSL</sequence>
<dbReference type="OrthoDB" id="9807441at2"/>
<dbReference type="GO" id="GO:0005737">
    <property type="term" value="C:cytoplasm"/>
    <property type="evidence" value="ECO:0007669"/>
    <property type="project" value="TreeGrafter"/>
</dbReference>
<proteinExistence type="predicted"/>
<name>E1X1W8_HALMS</name>
<dbReference type="PANTHER" id="PTHR31901">
    <property type="entry name" value="GH3 DOMAIN-CONTAINING PROTEIN"/>
    <property type="match status" value="1"/>
</dbReference>
<evidence type="ECO:0000313" key="3">
    <source>
        <dbReference type="Proteomes" id="UP000008963"/>
    </source>
</evidence>
<dbReference type="eggNOG" id="COG0318">
    <property type="taxonomic scope" value="Bacteria"/>
</dbReference>
<dbReference type="GO" id="GO:0016881">
    <property type="term" value="F:acid-amino acid ligase activity"/>
    <property type="evidence" value="ECO:0007669"/>
    <property type="project" value="TreeGrafter"/>
</dbReference>
<dbReference type="HOGENOM" id="CLU_016249_3_1_7"/>
<gene>
    <name evidence="2" type="ordered locus">BMS_1805</name>
</gene>
<dbReference type="Proteomes" id="UP000008963">
    <property type="component" value="Chromosome"/>
</dbReference>